<organism evidence="1 2">
    <name type="scientific">Hymenobacter arizonensis</name>
    <name type="common">Siccationidurans arizonensis</name>
    <dbReference type="NCBI Taxonomy" id="1227077"/>
    <lineage>
        <taxon>Bacteria</taxon>
        <taxon>Pseudomonadati</taxon>
        <taxon>Bacteroidota</taxon>
        <taxon>Cytophagia</taxon>
        <taxon>Cytophagales</taxon>
        <taxon>Hymenobacteraceae</taxon>
        <taxon>Hymenobacter</taxon>
    </lineage>
</organism>
<name>A0A1I6BM66_HYMAR</name>
<evidence type="ECO:0000313" key="2">
    <source>
        <dbReference type="Proteomes" id="UP000199029"/>
    </source>
</evidence>
<gene>
    <name evidence="1" type="ORF">SAMN04515668_4720</name>
</gene>
<keyword evidence="2" id="KW-1185">Reference proteome</keyword>
<accession>A0A1I6BM66</accession>
<sequence length="312" mass="33719">MPLIRFVCGTVAGSLLGIPPPACGQGPAAQDSVNHGPGRAYVVLRGAPFPVHHVRADCSGEGFLSVAPVRVDVLNLLVPPAVWRRWAAPPPGVWGPADTLLVVFSVLPDARGAVHWDRLAPDTLPAGQLLPLRALVRAGAAAVAASLRPGASRDHELTTSARLVPVVYRHGAYWAPRSGVLTQYVRVRTRATRRLAWPDYATLDVGRPRVDRDAPWRTIRALLPADAPYPFRRFLPPLGLAVQEALGGVYTVWSRPEQTSSHPGARLSGLGTFAYRPGVGVLHGTYPGYLPLLGWHHVFFDRVAVDDPTRLH</sequence>
<dbReference type="STRING" id="1227077.SAMN04515668_4720"/>
<proteinExistence type="predicted"/>
<dbReference type="EMBL" id="FOXS01000010">
    <property type="protein sequence ID" value="SFQ82033.1"/>
    <property type="molecule type" value="Genomic_DNA"/>
</dbReference>
<evidence type="ECO:0000313" key="1">
    <source>
        <dbReference type="EMBL" id="SFQ82033.1"/>
    </source>
</evidence>
<dbReference type="AlphaFoldDB" id="A0A1I6BM66"/>
<dbReference type="Proteomes" id="UP000199029">
    <property type="component" value="Unassembled WGS sequence"/>
</dbReference>
<protein>
    <submittedName>
        <fullName evidence="1">Uncharacterized protein</fullName>
    </submittedName>
</protein>
<reference evidence="2" key="1">
    <citation type="submission" date="2016-10" db="EMBL/GenBank/DDBJ databases">
        <authorList>
            <person name="Varghese N."/>
            <person name="Submissions S."/>
        </authorList>
    </citation>
    <scope>NUCLEOTIDE SEQUENCE [LARGE SCALE GENOMIC DNA]</scope>
    <source>
        <strain evidence="2">OR362-8,ATCC BAA-1266,JCM 13504</strain>
    </source>
</reference>